<dbReference type="EMBL" id="CP042433">
    <property type="protein sequence ID" value="QEC55037.1"/>
    <property type="molecule type" value="Genomic_DNA"/>
</dbReference>
<protein>
    <recommendedName>
        <fullName evidence="3">DUF4286 family protein</fullName>
    </recommendedName>
</protein>
<keyword evidence="2" id="KW-1185">Reference proteome</keyword>
<sequence length="87" mass="9953">MYIVVHHDIADTEDFWASAQRNLPRLPEGGVKRIVNLFPNQSMDKCTCVWEADSIENLDKYLREKVGDSSRESYYQINEATAVGLFG</sequence>
<proteinExistence type="predicted"/>
<dbReference type="OrthoDB" id="677226at2"/>
<name>A0A5B8UEE2_9BACT</name>
<dbReference type="AlphaFoldDB" id="A0A5B8UEE2"/>
<dbReference type="Proteomes" id="UP000321204">
    <property type="component" value="Chromosome"/>
</dbReference>
<evidence type="ECO:0008006" key="3">
    <source>
        <dbReference type="Google" id="ProtNLM"/>
    </source>
</evidence>
<gene>
    <name evidence="1" type="ORF">FSB75_03665</name>
</gene>
<evidence type="ECO:0000313" key="2">
    <source>
        <dbReference type="Proteomes" id="UP000321204"/>
    </source>
</evidence>
<accession>A0A5B8UEE2</accession>
<organism evidence="1 2">
    <name type="scientific">Flavisolibacter ginsenosidimutans</name>
    <dbReference type="NCBI Taxonomy" id="661481"/>
    <lineage>
        <taxon>Bacteria</taxon>
        <taxon>Pseudomonadati</taxon>
        <taxon>Bacteroidota</taxon>
        <taxon>Chitinophagia</taxon>
        <taxon>Chitinophagales</taxon>
        <taxon>Chitinophagaceae</taxon>
        <taxon>Flavisolibacter</taxon>
    </lineage>
</organism>
<reference evidence="1 2" key="1">
    <citation type="journal article" date="2015" name="Int. J. Syst. Evol. Microbiol.">
        <title>Flavisolibacter ginsenosidimutans sp. nov., with ginsenoside-converting activity isolated from soil used for cultivating ginseng.</title>
        <authorList>
            <person name="Zhao Y."/>
            <person name="Liu Q."/>
            <person name="Kang M.S."/>
            <person name="Jin F."/>
            <person name="Yu H."/>
            <person name="Im W.T."/>
        </authorList>
    </citation>
    <scope>NUCLEOTIDE SEQUENCE [LARGE SCALE GENOMIC DNA]</scope>
    <source>
        <strain evidence="1 2">Gsoil 636</strain>
    </source>
</reference>
<evidence type="ECO:0000313" key="1">
    <source>
        <dbReference type="EMBL" id="QEC55037.1"/>
    </source>
</evidence>
<dbReference type="RefSeq" id="WP_146782928.1">
    <property type="nucleotide sequence ID" value="NZ_BAABIO010000006.1"/>
</dbReference>
<dbReference type="KEGG" id="fgg:FSB75_03665"/>